<dbReference type="InterPro" id="IPR050147">
    <property type="entry name" value="Ser/Thr_Dehydratase"/>
</dbReference>
<dbReference type="InterPro" id="IPR036052">
    <property type="entry name" value="TrpB-like_PALP_sf"/>
</dbReference>
<dbReference type="InterPro" id="IPR001926">
    <property type="entry name" value="TrpB-like_PALP"/>
</dbReference>
<keyword evidence="3" id="KW-0456">Lyase</keyword>
<dbReference type="SUPFAM" id="SSF53686">
    <property type="entry name" value="Tryptophan synthase beta subunit-like PLP-dependent enzymes"/>
    <property type="match status" value="1"/>
</dbReference>
<evidence type="ECO:0000256" key="3">
    <source>
        <dbReference type="ARBA" id="ARBA00023239"/>
    </source>
</evidence>
<feature type="domain" description="Tryptophan synthase beta chain-like PALP" evidence="4">
    <location>
        <begin position="20"/>
        <end position="304"/>
    </location>
</feature>
<accession>A0ABR9B7Q1</accession>
<evidence type="ECO:0000256" key="1">
    <source>
        <dbReference type="ARBA" id="ARBA00001933"/>
    </source>
</evidence>
<evidence type="ECO:0000259" key="4">
    <source>
        <dbReference type="Pfam" id="PF00291"/>
    </source>
</evidence>
<name>A0ABR9B7Q1_9RHOO</name>
<dbReference type="Proteomes" id="UP000603602">
    <property type="component" value="Unassembled WGS sequence"/>
</dbReference>
<sequence length="325" mass="33942">MPFSLDALESAAALVHRTLSPTAQHHWPLLSARLGTETWVKHENHCPTGAFKVRGGLTYFAALSARQPELRQVVCATRGNHGQSVAVAGARCGLAVRIVVPHGNSREKNAAMRALGAELIEHGADFQAAREHAAALAERDGAHLVPAFHGDLVRGVASYCLEFLRGAPPLDVVYVPIGLGSGIAAMIAARDALGLATEVVGVVSAHAPAYALSFAQRRAVAHPVSTRIADGMACSTPDPQALEIIWAGAARIVAVSDDEVEAAMRLLFETTHNVAEGAGAAALAAAVQERHILRGRRVGVVLSGGNVDRALYAEVLAARDSMAGV</sequence>
<dbReference type="NCBIfam" id="NF004771">
    <property type="entry name" value="PRK06110.1"/>
    <property type="match status" value="1"/>
</dbReference>
<evidence type="ECO:0000256" key="2">
    <source>
        <dbReference type="ARBA" id="ARBA00022898"/>
    </source>
</evidence>
<keyword evidence="6" id="KW-1185">Reference proteome</keyword>
<dbReference type="RefSeq" id="WP_187716312.1">
    <property type="nucleotide sequence ID" value="NZ_JACTAH010000001.1"/>
</dbReference>
<dbReference type="Pfam" id="PF00291">
    <property type="entry name" value="PALP"/>
    <property type="match status" value="1"/>
</dbReference>
<reference evidence="6" key="1">
    <citation type="submission" date="2023-07" db="EMBL/GenBank/DDBJ databases">
        <title>Thauera sp. CAU 1555 isolated from sand of Yaerae Beach.</title>
        <authorList>
            <person name="Kim W."/>
        </authorList>
    </citation>
    <scope>NUCLEOTIDE SEQUENCE [LARGE SCALE GENOMIC DNA]</scope>
    <source>
        <strain evidence="6">CAU 1555</strain>
    </source>
</reference>
<evidence type="ECO:0000313" key="6">
    <source>
        <dbReference type="Proteomes" id="UP000603602"/>
    </source>
</evidence>
<comment type="cofactor">
    <cofactor evidence="1">
        <name>pyridoxal 5'-phosphate</name>
        <dbReference type="ChEBI" id="CHEBI:597326"/>
    </cofactor>
</comment>
<evidence type="ECO:0000313" key="5">
    <source>
        <dbReference type="EMBL" id="MBD8501457.1"/>
    </source>
</evidence>
<dbReference type="PANTHER" id="PTHR48078:SF7">
    <property type="entry name" value="BLL6502 PROTEIN"/>
    <property type="match status" value="1"/>
</dbReference>
<protein>
    <submittedName>
        <fullName evidence="5">Threonine dehydratase</fullName>
    </submittedName>
</protein>
<dbReference type="PANTHER" id="PTHR48078">
    <property type="entry name" value="THREONINE DEHYDRATASE, MITOCHONDRIAL-RELATED"/>
    <property type="match status" value="1"/>
</dbReference>
<organism evidence="5 6">
    <name type="scientific">Thauera sedimentorum</name>
    <dbReference type="NCBI Taxonomy" id="2767595"/>
    <lineage>
        <taxon>Bacteria</taxon>
        <taxon>Pseudomonadati</taxon>
        <taxon>Pseudomonadota</taxon>
        <taxon>Betaproteobacteria</taxon>
        <taxon>Rhodocyclales</taxon>
        <taxon>Zoogloeaceae</taxon>
        <taxon>Thauera</taxon>
    </lineage>
</organism>
<dbReference type="Gene3D" id="3.40.50.1100">
    <property type="match status" value="2"/>
</dbReference>
<comment type="caution">
    <text evidence="5">The sequence shown here is derived from an EMBL/GenBank/DDBJ whole genome shotgun (WGS) entry which is preliminary data.</text>
</comment>
<keyword evidence="2" id="KW-0663">Pyridoxal phosphate</keyword>
<proteinExistence type="predicted"/>
<gene>
    <name evidence="5" type="ORF">IFO67_01020</name>
</gene>
<dbReference type="EMBL" id="JACYTO010000001">
    <property type="protein sequence ID" value="MBD8501457.1"/>
    <property type="molecule type" value="Genomic_DNA"/>
</dbReference>